<dbReference type="GO" id="GO:0034599">
    <property type="term" value="P:cellular response to oxidative stress"/>
    <property type="evidence" value="ECO:0007669"/>
    <property type="project" value="InterPro"/>
</dbReference>
<dbReference type="Pfam" id="PF08568">
    <property type="entry name" value="Kinetochor_Ybp2"/>
    <property type="match status" value="1"/>
</dbReference>
<dbReference type="AlphaFoldDB" id="A0A3A2ZKZ5"/>
<dbReference type="GO" id="GO:0005737">
    <property type="term" value="C:cytoplasm"/>
    <property type="evidence" value="ECO:0007669"/>
    <property type="project" value="TreeGrafter"/>
</dbReference>
<organism evidence="2 3">
    <name type="scientific">Aspergillus sclerotialis</name>
    <dbReference type="NCBI Taxonomy" id="2070753"/>
    <lineage>
        <taxon>Eukaryota</taxon>
        <taxon>Fungi</taxon>
        <taxon>Dikarya</taxon>
        <taxon>Ascomycota</taxon>
        <taxon>Pezizomycotina</taxon>
        <taxon>Eurotiomycetes</taxon>
        <taxon>Eurotiomycetidae</taxon>
        <taxon>Eurotiales</taxon>
        <taxon>Aspergillaceae</taxon>
        <taxon>Aspergillus</taxon>
        <taxon>Aspergillus subgen. Polypaecilum</taxon>
    </lineage>
</organism>
<dbReference type="PANTHER" id="PTHR28020:SF1">
    <property type="entry name" value="YAP1-BINDING PROTEIN 1-RELATED"/>
    <property type="match status" value="1"/>
</dbReference>
<feature type="region of interest" description="Disordered" evidence="1">
    <location>
        <begin position="34"/>
        <end position="72"/>
    </location>
</feature>
<evidence type="ECO:0000313" key="3">
    <source>
        <dbReference type="Proteomes" id="UP000266188"/>
    </source>
</evidence>
<dbReference type="STRING" id="2070753.A0A3A2ZKZ5"/>
<evidence type="ECO:0000313" key="2">
    <source>
        <dbReference type="EMBL" id="RJE18555.1"/>
    </source>
</evidence>
<evidence type="ECO:0008006" key="4">
    <source>
        <dbReference type="Google" id="ProtNLM"/>
    </source>
</evidence>
<proteinExistence type="predicted"/>
<evidence type="ECO:0000256" key="1">
    <source>
        <dbReference type="SAM" id="MobiDB-lite"/>
    </source>
</evidence>
<dbReference type="Proteomes" id="UP000266188">
    <property type="component" value="Unassembled WGS sequence"/>
</dbReference>
<dbReference type="OrthoDB" id="5396786at2759"/>
<dbReference type="InterPro" id="IPR040347">
    <property type="entry name" value="YBP1/2"/>
</dbReference>
<protein>
    <recommendedName>
        <fullName evidence="4">DUF1760-domain-containing protein</fullName>
    </recommendedName>
</protein>
<feature type="region of interest" description="Disordered" evidence="1">
    <location>
        <begin position="134"/>
        <end position="171"/>
    </location>
</feature>
<reference evidence="3" key="1">
    <citation type="submission" date="2017-02" db="EMBL/GenBank/DDBJ databases">
        <authorList>
            <person name="Tafer H."/>
            <person name="Lopandic K."/>
        </authorList>
    </citation>
    <scope>NUCLEOTIDE SEQUENCE [LARGE SCALE GENOMIC DNA]</scope>
    <source>
        <strain evidence="3">CBS 366.77</strain>
    </source>
</reference>
<keyword evidence="3" id="KW-1185">Reference proteome</keyword>
<comment type="caution">
    <text evidence="2">The sequence shown here is derived from an EMBL/GenBank/DDBJ whole genome shotgun (WGS) entry which is preliminary data.</text>
</comment>
<dbReference type="PANTHER" id="PTHR28020">
    <property type="entry name" value="YAP1-BINDING PROTEIN 1-RELATED"/>
    <property type="match status" value="1"/>
</dbReference>
<name>A0A3A2ZKZ5_9EURO</name>
<accession>A0A3A2ZKZ5</accession>
<dbReference type="EMBL" id="MVGC01000531">
    <property type="protein sequence ID" value="RJE18555.1"/>
    <property type="molecule type" value="Genomic_DNA"/>
</dbReference>
<feature type="compositionally biased region" description="Polar residues" evidence="1">
    <location>
        <begin position="49"/>
        <end position="62"/>
    </location>
</feature>
<sequence>MLPQSLECLQDIACLGNPREVILRVSDALMLLEPDDDDDSPPSIDTAGSLGSQSRKTLIASDTRSDDEPSTPPRYVIQFNCLVTMLSVLHSRIQTKYPSRFIAASLQAALEAYSRLPTSETTVALLEFFRDVSPTKRPAPPPRAASESSVLKVSAASAPDPEAEVQSPNPSPEDDIVLVKKFLQFGLLELLKSYLLSLCNPLDPGMSWAIRLQEKLHPDTVVPGLSSQVDSYATDKQLRERDMIIGKITALSQDFGLNDQQLLSIVSVPSENQPPPLDFEEPPKKPEEIPLQRHGALLLLAARAAMAELFSHGQEISSITVFPGLARVFFNFVGGYTESVEVTFQHPKLLLDSLLTLTVFSMERSIGNSKNDQEFLDFVLALTGCTAHENYSSIRQIPTVILHSHPSQLTRFKLVRKVLEDENMLRFKDCATEWLKNEILNAAGSASDSNIFLDPHYFSALLPSLSPSTNLDVSSDFVASFMEFSQTHVPSIHAALSLLYLLISSTNLRLQLQLEKSYSYLRRRVLEPLKTLCHAFESDLTQNGGDGRIEAAVDMWEIGMSRSVGLISHALKQVEDAASEAFGVDAELKEPCADDIAKVDAVRKETLF</sequence>
<dbReference type="InterPro" id="IPR013877">
    <property type="entry name" value="YAP-bd/ALF4/Glomulin"/>
</dbReference>
<gene>
    <name evidence="2" type="ORF">PHISCL_09101</name>
</gene>